<reference evidence="1" key="2">
    <citation type="submission" date="2022-06" db="UniProtKB">
        <authorList>
            <consortium name="EnsemblMetazoa"/>
        </authorList>
    </citation>
    <scope>IDENTIFICATION</scope>
</reference>
<dbReference type="EnsemblMetazoa" id="OVOC5914.1">
    <property type="protein sequence ID" value="OVOC5914.1"/>
    <property type="gene ID" value="WBGene00242723"/>
</dbReference>
<evidence type="ECO:0000313" key="2">
    <source>
        <dbReference type="Proteomes" id="UP000024404"/>
    </source>
</evidence>
<sequence length="63" mass="7584">MTFRTEWYIRMMVFVQIFQFVIKINKKDEIVGCFQCNITIKQLNLTIDIKVIEKIMNVINITI</sequence>
<dbReference type="Proteomes" id="UP000024404">
    <property type="component" value="Unassembled WGS sequence"/>
</dbReference>
<dbReference type="EMBL" id="CMVM020000162">
    <property type="status" value="NOT_ANNOTATED_CDS"/>
    <property type="molecule type" value="Genomic_DNA"/>
</dbReference>
<keyword evidence="2" id="KW-1185">Reference proteome</keyword>
<accession>A0A8R1XZC3</accession>
<reference evidence="2" key="1">
    <citation type="submission" date="2013-10" db="EMBL/GenBank/DDBJ databases">
        <title>Genome sequencing of Onchocerca volvulus.</title>
        <authorList>
            <person name="Cotton J."/>
            <person name="Tsai J."/>
            <person name="Stanley E."/>
            <person name="Tracey A."/>
            <person name="Holroyd N."/>
            <person name="Lustigman S."/>
            <person name="Berriman M."/>
        </authorList>
    </citation>
    <scope>NUCLEOTIDE SEQUENCE</scope>
</reference>
<evidence type="ECO:0000313" key="1">
    <source>
        <dbReference type="EnsemblMetazoa" id="OVOC5914.1"/>
    </source>
</evidence>
<dbReference type="AlphaFoldDB" id="A0A8R1XZC3"/>
<organism evidence="1 2">
    <name type="scientific">Onchocerca volvulus</name>
    <dbReference type="NCBI Taxonomy" id="6282"/>
    <lineage>
        <taxon>Eukaryota</taxon>
        <taxon>Metazoa</taxon>
        <taxon>Ecdysozoa</taxon>
        <taxon>Nematoda</taxon>
        <taxon>Chromadorea</taxon>
        <taxon>Rhabditida</taxon>
        <taxon>Spirurina</taxon>
        <taxon>Spiruromorpha</taxon>
        <taxon>Filarioidea</taxon>
        <taxon>Onchocercidae</taxon>
        <taxon>Onchocerca</taxon>
    </lineage>
</organism>
<name>A0A8R1XZC3_ONCVO</name>
<protein>
    <submittedName>
        <fullName evidence="1">Uncharacterized protein</fullName>
    </submittedName>
</protein>
<proteinExistence type="predicted"/>